<evidence type="ECO:0000313" key="2">
    <source>
        <dbReference type="Proteomes" id="UP001341840"/>
    </source>
</evidence>
<dbReference type="EMBL" id="JASCZI010060475">
    <property type="protein sequence ID" value="MED6132489.1"/>
    <property type="molecule type" value="Genomic_DNA"/>
</dbReference>
<sequence>MLSLPYSLKLTFEYSTDLSVRVPFQVPPRRSTLPAEKKFMHCGKITLTRISEELYVLFRYWAKKVQIHYGHTSFNLLHNGSISSGSKNDP</sequence>
<organism evidence="1 2">
    <name type="scientific">Stylosanthes scabra</name>
    <dbReference type="NCBI Taxonomy" id="79078"/>
    <lineage>
        <taxon>Eukaryota</taxon>
        <taxon>Viridiplantae</taxon>
        <taxon>Streptophyta</taxon>
        <taxon>Embryophyta</taxon>
        <taxon>Tracheophyta</taxon>
        <taxon>Spermatophyta</taxon>
        <taxon>Magnoliopsida</taxon>
        <taxon>eudicotyledons</taxon>
        <taxon>Gunneridae</taxon>
        <taxon>Pentapetalae</taxon>
        <taxon>rosids</taxon>
        <taxon>fabids</taxon>
        <taxon>Fabales</taxon>
        <taxon>Fabaceae</taxon>
        <taxon>Papilionoideae</taxon>
        <taxon>50 kb inversion clade</taxon>
        <taxon>dalbergioids sensu lato</taxon>
        <taxon>Dalbergieae</taxon>
        <taxon>Pterocarpus clade</taxon>
        <taxon>Stylosanthes</taxon>
    </lineage>
</organism>
<accession>A0ABU6S881</accession>
<gene>
    <name evidence="1" type="ORF">PIB30_019463</name>
</gene>
<name>A0ABU6S881_9FABA</name>
<reference evidence="1 2" key="1">
    <citation type="journal article" date="2023" name="Plants (Basel)">
        <title>Bridging the Gap: Combining Genomics and Transcriptomics Approaches to Understand Stylosanthes scabra, an Orphan Legume from the Brazilian Caatinga.</title>
        <authorList>
            <person name="Ferreira-Neto J.R.C."/>
            <person name="da Silva M.D."/>
            <person name="Binneck E."/>
            <person name="de Melo N.F."/>
            <person name="da Silva R.H."/>
            <person name="de Melo A.L.T.M."/>
            <person name="Pandolfi V."/>
            <person name="Bustamante F.O."/>
            <person name="Brasileiro-Vidal A.C."/>
            <person name="Benko-Iseppon A.M."/>
        </authorList>
    </citation>
    <scope>NUCLEOTIDE SEQUENCE [LARGE SCALE GENOMIC DNA]</scope>
    <source>
        <tissue evidence="1">Leaves</tissue>
    </source>
</reference>
<proteinExistence type="predicted"/>
<dbReference type="Proteomes" id="UP001341840">
    <property type="component" value="Unassembled WGS sequence"/>
</dbReference>
<evidence type="ECO:0000313" key="1">
    <source>
        <dbReference type="EMBL" id="MED6132489.1"/>
    </source>
</evidence>
<comment type="caution">
    <text evidence="1">The sequence shown here is derived from an EMBL/GenBank/DDBJ whole genome shotgun (WGS) entry which is preliminary data.</text>
</comment>
<protein>
    <submittedName>
        <fullName evidence="1">Uncharacterized protein</fullName>
    </submittedName>
</protein>
<keyword evidence="2" id="KW-1185">Reference proteome</keyword>